<dbReference type="PANTHER" id="PTHR33204">
    <property type="entry name" value="TRANSCRIPTIONAL REGULATOR, MARR FAMILY"/>
    <property type="match status" value="1"/>
</dbReference>
<evidence type="ECO:0000313" key="5">
    <source>
        <dbReference type="EMBL" id="PRY31683.1"/>
    </source>
</evidence>
<dbReference type="InterPro" id="IPR036390">
    <property type="entry name" value="WH_DNA-bd_sf"/>
</dbReference>
<evidence type="ECO:0000256" key="2">
    <source>
        <dbReference type="ARBA" id="ARBA00023125"/>
    </source>
</evidence>
<dbReference type="AlphaFoldDB" id="A0A2T0SEB5"/>
<dbReference type="Proteomes" id="UP000239494">
    <property type="component" value="Unassembled WGS sequence"/>
</dbReference>
<organism evidence="5 6">
    <name type="scientific">Umezawaea tangerina</name>
    <dbReference type="NCBI Taxonomy" id="84725"/>
    <lineage>
        <taxon>Bacteria</taxon>
        <taxon>Bacillati</taxon>
        <taxon>Actinomycetota</taxon>
        <taxon>Actinomycetes</taxon>
        <taxon>Pseudonocardiales</taxon>
        <taxon>Pseudonocardiaceae</taxon>
        <taxon>Umezawaea</taxon>
    </lineage>
</organism>
<reference evidence="5 6" key="1">
    <citation type="submission" date="2018-03" db="EMBL/GenBank/DDBJ databases">
        <title>Genomic Encyclopedia of Archaeal and Bacterial Type Strains, Phase II (KMG-II): from individual species to whole genera.</title>
        <authorList>
            <person name="Goeker M."/>
        </authorList>
    </citation>
    <scope>NUCLEOTIDE SEQUENCE [LARGE SCALE GENOMIC DNA]</scope>
    <source>
        <strain evidence="5 6">DSM 44720</strain>
    </source>
</reference>
<gene>
    <name evidence="5" type="ORF">CLV43_12289</name>
</gene>
<dbReference type="PROSITE" id="PS51118">
    <property type="entry name" value="HTH_HXLR"/>
    <property type="match status" value="1"/>
</dbReference>
<evidence type="ECO:0000313" key="6">
    <source>
        <dbReference type="Proteomes" id="UP000239494"/>
    </source>
</evidence>
<dbReference type="EMBL" id="PVTF01000022">
    <property type="protein sequence ID" value="PRY31683.1"/>
    <property type="molecule type" value="Genomic_DNA"/>
</dbReference>
<keyword evidence="2" id="KW-0238">DNA-binding</keyword>
<dbReference type="GO" id="GO:0003677">
    <property type="term" value="F:DNA binding"/>
    <property type="evidence" value="ECO:0007669"/>
    <property type="project" value="UniProtKB-KW"/>
</dbReference>
<evidence type="ECO:0000259" key="4">
    <source>
        <dbReference type="PROSITE" id="PS51118"/>
    </source>
</evidence>
<dbReference type="Pfam" id="PF01638">
    <property type="entry name" value="HxlR"/>
    <property type="match status" value="1"/>
</dbReference>
<dbReference type="SUPFAM" id="SSF46785">
    <property type="entry name" value="Winged helix' DNA-binding domain"/>
    <property type="match status" value="1"/>
</dbReference>
<dbReference type="PANTHER" id="PTHR33204:SF37">
    <property type="entry name" value="HTH-TYPE TRANSCRIPTIONAL REGULATOR YODB"/>
    <property type="match status" value="1"/>
</dbReference>
<name>A0A2T0SEB5_9PSEU</name>
<sequence length="126" mass="13542">MACVTPPESDTAVEGHDLRVCDVQLRRAFGFLGKRWNGVILATMGARGSIGFADLKRAVDGITDSMLSDRLTELAKIGLIRRSVTNAKPPAVSYALTAEGVRLLPVFDQLARWAAENLAEPCSGVE</sequence>
<accession>A0A2T0SEB5</accession>
<keyword evidence="3" id="KW-0804">Transcription</keyword>
<dbReference type="InterPro" id="IPR002577">
    <property type="entry name" value="HTH_HxlR"/>
</dbReference>
<evidence type="ECO:0000256" key="3">
    <source>
        <dbReference type="ARBA" id="ARBA00023163"/>
    </source>
</evidence>
<keyword evidence="1" id="KW-0805">Transcription regulation</keyword>
<evidence type="ECO:0000256" key="1">
    <source>
        <dbReference type="ARBA" id="ARBA00023015"/>
    </source>
</evidence>
<dbReference type="OrthoDB" id="9800966at2"/>
<dbReference type="Gene3D" id="1.10.10.10">
    <property type="entry name" value="Winged helix-like DNA-binding domain superfamily/Winged helix DNA-binding domain"/>
    <property type="match status" value="1"/>
</dbReference>
<keyword evidence="6" id="KW-1185">Reference proteome</keyword>
<comment type="caution">
    <text evidence="5">The sequence shown here is derived from an EMBL/GenBank/DDBJ whole genome shotgun (WGS) entry which is preliminary data.</text>
</comment>
<feature type="domain" description="HTH hxlR-type" evidence="4">
    <location>
        <begin position="21"/>
        <end position="122"/>
    </location>
</feature>
<dbReference type="InterPro" id="IPR036388">
    <property type="entry name" value="WH-like_DNA-bd_sf"/>
</dbReference>
<proteinExistence type="predicted"/>
<protein>
    <submittedName>
        <fullName evidence="5">HxlR family transcriptional regulator</fullName>
    </submittedName>
</protein>